<comment type="similarity">
    <text evidence="4 10">Belongs to the phosphohexose mutase family.</text>
</comment>
<keyword evidence="8 10" id="KW-0460">Magnesium</keyword>
<evidence type="ECO:0000256" key="3">
    <source>
        <dbReference type="ARBA" id="ARBA00004699"/>
    </source>
</evidence>
<dbReference type="PANTHER" id="PTHR43771">
    <property type="entry name" value="PHOSPHOMANNOMUTASE"/>
    <property type="match status" value="1"/>
</dbReference>
<dbReference type="CDD" id="cd03089">
    <property type="entry name" value="PMM_PGM"/>
    <property type="match status" value="1"/>
</dbReference>
<dbReference type="Pfam" id="PF02879">
    <property type="entry name" value="PGM_PMM_II"/>
    <property type="match status" value="1"/>
</dbReference>
<evidence type="ECO:0000313" key="16">
    <source>
        <dbReference type="Proteomes" id="UP000054761"/>
    </source>
</evidence>
<dbReference type="InterPro" id="IPR005846">
    <property type="entry name" value="A-D-PHexomutase_a/b/a-III"/>
</dbReference>
<dbReference type="RefSeq" id="WP_058500455.1">
    <property type="nucleotide sequence ID" value="NZ_CAAAJA010000014.1"/>
</dbReference>
<keyword evidence="6" id="KW-0597">Phosphoprotein</keyword>
<feature type="domain" description="Alpha-D-phosphohexomutase alpha/beta/alpha" evidence="13">
    <location>
        <begin position="155"/>
        <end position="251"/>
    </location>
</feature>
<comment type="caution">
    <text evidence="15">The sequence shown here is derived from an EMBL/GenBank/DDBJ whole genome shotgun (WGS) entry which is preliminary data.</text>
</comment>
<name>A0A0W0WQA8_9GAMM</name>
<dbReference type="InterPro" id="IPR005845">
    <property type="entry name" value="A-D-PHexomutase_a/b/a-II"/>
</dbReference>
<dbReference type="PATRIC" id="fig|454.4.peg.64"/>
<dbReference type="Pfam" id="PF02880">
    <property type="entry name" value="PGM_PMM_III"/>
    <property type="match status" value="1"/>
</dbReference>
<dbReference type="SUPFAM" id="SSF55957">
    <property type="entry name" value="Phosphoglucomutase, C-terminal domain"/>
    <property type="match status" value="1"/>
</dbReference>
<proteinExistence type="inferred from homology"/>
<evidence type="ECO:0000256" key="10">
    <source>
        <dbReference type="RuleBase" id="RU004326"/>
    </source>
</evidence>
<dbReference type="PANTHER" id="PTHR43771:SF2">
    <property type="entry name" value="PHOSPHOMANNOMUTASE_PHOSPHOGLUCOMUTASE"/>
    <property type="match status" value="1"/>
</dbReference>
<organism evidence="15 16">
    <name type="scientific">Legionella israelensis</name>
    <dbReference type="NCBI Taxonomy" id="454"/>
    <lineage>
        <taxon>Bacteria</taxon>
        <taxon>Pseudomonadati</taxon>
        <taxon>Pseudomonadota</taxon>
        <taxon>Gammaproteobacteria</taxon>
        <taxon>Legionellales</taxon>
        <taxon>Legionellaceae</taxon>
        <taxon>Legionella</taxon>
    </lineage>
</organism>
<evidence type="ECO:0000259" key="13">
    <source>
        <dbReference type="Pfam" id="PF02879"/>
    </source>
</evidence>
<protein>
    <recommendedName>
        <fullName evidence="5">phosphomannomutase</fullName>
        <ecNumber evidence="5">5.4.2.8</ecNumber>
    </recommendedName>
</protein>
<dbReference type="GO" id="GO:0004615">
    <property type="term" value="F:phosphomannomutase activity"/>
    <property type="evidence" value="ECO:0007669"/>
    <property type="project" value="UniProtKB-EC"/>
</dbReference>
<gene>
    <name evidence="15" type="primary">algC</name>
    <name evidence="15" type="ORF">Lisr_0061</name>
</gene>
<comment type="pathway">
    <text evidence="3">Nucleotide-sugar biosynthesis; GDP-alpha-D-mannose biosynthesis; alpha-D-mannose 1-phosphate from D-fructose 6-phosphate: step 2/2.</text>
</comment>
<dbReference type="InterPro" id="IPR005841">
    <property type="entry name" value="Alpha-D-phosphohexomutase_SF"/>
</dbReference>
<evidence type="ECO:0000259" key="11">
    <source>
        <dbReference type="Pfam" id="PF00408"/>
    </source>
</evidence>
<dbReference type="OrthoDB" id="9803322at2"/>
<evidence type="ECO:0000256" key="6">
    <source>
        <dbReference type="ARBA" id="ARBA00022553"/>
    </source>
</evidence>
<feature type="domain" description="Alpha-D-phosphohexomutase alpha/beta/alpha" evidence="12">
    <location>
        <begin position="10"/>
        <end position="136"/>
    </location>
</feature>
<evidence type="ECO:0000259" key="12">
    <source>
        <dbReference type="Pfam" id="PF02878"/>
    </source>
</evidence>
<evidence type="ECO:0000256" key="9">
    <source>
        <dbReference type="ARBA" id="ARBA00023235"/>
    </source>
</evidence>
<evidence type="ECO:0000256" key="4">
    <source>
        <dbReference type="ARBA" id="ARBA00010231"/>
    </source>
</evidence>
<evidence type="ECO:0000259" key="14">
    <source>
        <dbReference type="Pfam" id="PF02880"/>
    </source>
</evidence>
<evidence type="ECO:0000256" key="7">
    <source>
        <dbReference type="ARBA" id="ARBA00022723"/>
    </source>
</evidence>
<dbReference type="GO" id="GO:0005975">
    <property type="term" value="P:carbohydrate metabolic process"/>
    <property type="evidence" value="ECO:0007669"/>
    <property type="project" value="InterPro"/>
</dbReference>
<dbReference type="EMBL" id="LNYH01000004">
    <property type="protein sequence ID" value="KTD34517.1"/>
    <property type="molecule type" value="Genomic_DNA"/>
</dbReference>
<accession>A0A0W0WQA8</accession>
<dbReference type="InterPro" id="IPR005843">
    <property type="entry name" value="A-D-PHexomutase_C"/>
</dbReference>
<evidence type="ECO:0000256" key="8">
    <source>
        <dbReference type="ARBA" id="ARBA00022842"/>
    </source>
</evidence>
<comment type="cofactor">
    <cofactor evidence="2">
        <name>Mg(2+)</name>
        <dbReference type="ChEBI" id="CHEBI:18420"/>
    </cofactor>
</comment>
<feature type="domain" description="Alpha-D-phosphohexomutase C-terminal" evidence="11">
    <location>
        <begin position="393"/>
        <end position="446"/>
    </location>
</feature>
<evidence type="ECO:0000256" key="1">
    <source>
        <dbReference type="ARBA" id="ARBA00000586"/>
    </source>
</evidence>
<dbReference type="EC" id="5.4.2.8" evidence="5"/>
<dbReference type="Pfam" id="PF02878">
    <property type="entry name" value="PGM_PMM_I"/>
    <property type="match status" value="1"/>
</dbReference>
<dbReference type="SUPFAM" id="SSF53738">
    <property type="entry name" value="Phosphoglucomutase, first 3 domains"/>
    <property type="match status" value="3"/>
</dbReference>
<dbReference type="PRINTS" id="PR00509">
    <property type="entry name" value="PGMPMM"/>
</dbReference>
<dbReference type="InterPro" id="IPR016055">
    <property type="entry name" value="A-D-PHexomutase_a/b/a-I/II/III"/>
</dbReference>
<dbReference type="STRING" id="454.Lisr_0061"/>
<evidence type="ECO:0000313" key="15">
    <source>
        <dbReference type="EMBL" id="KTD34517.1"/>
    </source>
</evidence>
<keyword evidence="7 10" id="KW-0479">Metal-binding</keyword>
<dbReference type="Proteomes" id="UP000054761">
    <property type="component" value="Unassembled WGS sequence"/>
</dbReference>
<dbReference type="InterPro" id="IPR005844">
    <property type="entry name" value="A-D-PHexomutase_a/b/a-I"/>
</dbReference>
<keyword evidence="16" id="KW-1185">Reference proteome</keyword>
<keyword evidence="9" id="KW-0413">Isomerase</keyword>
<evidence type="ECO:0000256" key="2">
    <source>
        <dbReference type="ARBA" id="ARBA00001946"/>
    </source>
</evidence>
<evidence type="ECO:0000256" key="5">
    <source>
        <dbReference type="ARBA" id="ARBA00012730"/>
    </source>
</evidence>
<dbReference type="AlphaFoldDB" id="A0A0W0WQA8"/>
<dbReference type="Pfam" id="PF00408">
    <property type="entry name" value="PGM_PMM_IV"/>
    <property type="match status" value="1"/>
</dbReference>
<feature type="domain" description="Alpha-D-phosphohexomutase alpha/beta/alpha" evidence="14">
    <location>
        <begin position="258"/>
        <end position="362"/>
    </location>
</feature>
<dbReference type="InterPro" id="IPR036900">
    <property type="entry name" value="A-D-PHexomutase_C_sf"/>
</dbReference>
<dbReference type="GO" id="GO:0000287">
    <property type="term" value="F:magnesium ion binding"/>
    <property type="evidence" value="ECO:0007669"/>
    <property type="project" value="InterPro"/>
</dbReference>
<reference evidence="15 16" key="1">
    <citation type="submission" date="2015-11" db="EMBL/GenBank/DDBJ databases">
        <title>Genomic analysis of 38 Legionella species identifies large and diverse effector repertoires.</title>
        <authorList>
            <person name="Burstein D."/>
            <person name="Amaro F."/>
            <person name="Zusman T."/>
            <person name="Lifshitz Z."/>
            <person name="Cohen O."/>
            <person name="Gilbert J.A."/>
            <person name="Pupko T."/>
            <person name="Shuman H.A."/>
            <person name="Segal G."/>
        </authorList>
    </citation>
    <scope>NUCLEOTIDE SEQUENCE [LARGE SCALE GENOMIC DNA]</scope>
    <source>
        <strain evidence="15 16">Bercovier 4</strain>
    </source>
</reference>
<dbReference type="Gene3D" id="3.40.120.10">
    <property type="entry name" value="Alpha-D-Glucose-1,6-Bisphosphate, subunit A, domain 3"/>
    <property type="match status" value="3"/>
</dbReference>
<sequence>MYQQKSIHRSVFRAYDIRGIIDQDLNEDAYYAIGRAFSCLLADSQRDKALLARDGRLTSERLASALKQGLLDSGIDVVDLGAVATPVLYYATHTYGIDSGLMVTGSHNPSEYNGIKMVLAGRTLVQKDIDLLYELVCSERSMDGQGRAQDFNIIEEYKQRILSDIHLERPLKVVVDCGNGIAGAVIPHVIEQLGCTVIPLYCEVDGRFPNHHPDPTIEANLADLKKAVIEHQADLGLAFDGDADRLGVITNKAELIWPDRLMMLYAKDILKHQPKATIVFDVKCSSHLAKVIEAAGGKAKMCPTGHSIVKAVMKEEKAALAGEMSGHLFFKDRWYGFDDALYSACRLLEILSQSPQKVSEQFFDIPDSVNTPEIKIGISEALKFEFMQRFIQLAQFPEGKMLHIDGLRVEFANGWGLLRASNTTPCLVARFEANDQASLAEIQTLFRAQLQQVDSTLNIPF</sequence>
<comment type="catalytic activity">
    <reaction evidence="1">
        <text>alpha-D-mannose 1-phosphate = D-mannose 6-phosphate</text>
        <dbReference type="Rhea" id="RHEA:11140"/>
        <dbReference type="ChEBI" id="CHEBI:58409"/>
        <dbReference type="ChEBI" id="CHEBI:58735"/>
        <dbReference type="EC" id="5.4.2.8"/>
    </reaction>
</comment>
<dbReference type="Gene3D" id="3.30.310.50">
    <property type="entry name" value="Alpha-D-phosphohexomutase, C-terminal domain"/>
    <property type="match status" value="1"/>
</dbReference>
<dbReference type="InterPro" id="IPR016066">
    <property type="entry name" value="A-D-PHexomutase_CS"/>
</dbReference>
<dbReference type="PROSITE" id="PS00710">
    <property type="entry name" value="PGM_PMM"/>
    <property type="match status" value="1"/>
</dbReference>